<feature type="transmembrane region" description="Helical" evidence="1">
    <location>
        <begin position="21"/>
        <end position="44"/>
    </location>
</feature>
<name>A0A0K8J3A5_9FIRM</name>
<feature type="transmembrane region" description="Helical" evidence="1">
    <location>
        <begin position="69"/>
        <end position="88"/>
    </location>
</feature>
<organism evidence="2 3">
    <name type="scientific">Herbinix luporum</name>
    <dbReference type="NCBI Taxonomy" id="1679721"/>
    <lineage>
        <taxon>Bacteria</taxon>
        <taxon>Bacillati</taxon>
        <taxon>Bacillota</taxon>
        <taxon>Clostridia</taxon>
        <taxon>Lachnospirales</taxon>
        <taxon>Lachnospiraceae</taxon>
        <taxon>Herbinix</taxon>
    </lineage>
</organism>
<dbReference type="OrthoDB" id="9815897at2"/>
<protein>
    <submittedName>
        <fullName evidence="2">Putative membrane protein</fullName>
    </submittedName>
</protein>
<proteinExistence type="predicted"/>
<dbReference type="EMBL" id="LN879430">
    <property type="protein sequence ID" value="CUH91972.1"/>
    <property type="molecule type" value="Genomic_DNA"/>
</dbReference>
<dbReference type="Pfam" id="PF10825">
    <property type="entry name" value="DUF2752"/>
    <property type="match status" value="1"/>
</dbReference>
<dbReference type="Proteomes" id="UP000196053">
    <property type="component" value="Chromosome I"/>
</dbReference>
<dbReference type="AlphaFoldDB" id="A0A0K8J3A5"/>
<keyword evidence="1" id="KW-0472">Membrane</keyword>
<dbReference type="InterPro" id="IPR021215">
    <property type="entry name" value="DUF2752"/>
</dbReference>
<keyword evidence="1" id="KW-0812">Transmembrane</keyword>
<reference evidence="3" key="1">
    <citation type="submission" date="2015-09" db="EMBL/GenBank/DDBJ databases">
        <authorList>
            <person name="Wibberg D."/>
        </authorList>
    </citation>
    <scope>NUCLEOTIDE SEQUENCE [LARGE SCALE GENOMIC DNA]</scope>
    <source>
        <strain evidence="3">SD1D</strain>
    </source>
</reference>
<sequence length="141" mass="16319">MNSISHKKDKFNKGWQYRLKIAIIIGILYGFLNLFGVGCPIKFLTGISCPGCGMTRAVMAALNLQFSKAFYYHPLFGLVPFMFALYLFEDKIKPIYTKYTWILIISLFLTIYVIRLFIIANNIVFINISSGFVLKFIRFIF</sequence>
<feature type="transmembrane region" description="Helical" evidence="1">
    <location>
        <begin position="124"/>
        <end position="140"/>
    </location>
</feature>
<dbReference type="RefSeq" id="WP_058257390.1">
    <property type="nucleotide sequence ID" value="NZ_LN879430.1"/>
</dbReference>
<evidence type="ECO:0000256" key="1">
    <source>
        <dbReference type="SAM" id="Phobius"/>
    </source>
</evidence>
<keyword evidence="3" id="KW-1185">Reference proteome</keyword>
<evidence type="ECO:0000313" key="2">
    <source>
        <dbReference type="EMBL" id="CUH91972.1"/>
    </source>
</evidence>
<gene>
    <name evidence="2" type="ORF">SD1D_0420</name>
</gene>
<feature type="transmembrane region" description="Helical" evidence="1">
    <location>
        <begin position="100"/>
        <end position="118"/>
    </location>
</feature>
<accession>A0A0K8J3A5</accession>
<keyword evidence="1" id="KW-1133">Transmembrane helix</keyword>
<dbReference type="KEGG" id="hsd:SD1D_0420"/>
<evidence type="ECO:0000313" key="3">
    <source>
        <dbReference type="Proteomes" id="UP000196053"/>
    </source>
</evidence>